<dbReference type="AlphaFoldDB" id="A0A6L5X633"/>
<evidence type="ECO:0000259" key="9">
    <source>
        <dbReference type="Pfam" id="PF12320"/>
    </source>
</evidence>
<proteinExistence type="inferred from homology"/>
<dbReference type="GO" id="GO:0006310">
    <property type="term" value="P:DNA recombination"/>
    <property type="evidence" value="ECO:0007669"/>
    <property type="project" value="UniProtKB-KW"/>
</dbReference>
<evidence type="ECO:0000256" key="6">
    <source>
        <dbReference type="ARBA" id="ARBA00022839"/>
    </source>
</evidence>
<name>A0A6L5X633_9FIRM</name>
<dbReference type="Gene3D" id="3.60.21.10">
    <property type="match status" value="1"/>
</dbReference>
<dbReference type="GO" id="GO:0008408">
    <property type="term" value="F:3'-5' exonuclease activity"/>
    <property type="evidence" value="ECO:0007669"/>
    <property type="project" value="InterPro"/>
</dbReference>
<keyword evidence="11" id="KW-1185">Reference proteome</keyword>
<feature type="domain" description="Calcineurin-like phosphoesterase" evidence="8">
    <location>
        <begin position="14"/>
        <end position="236"/>
    </location>
</feature>
<comment type="similarity">
    <text evidence="1 7">Belongs to the SbcD family.</text>
</comment>
<evidence type="ECO:0000256" key="7">
    <source>
        <dbReference type="RuleBase" id="RU363069"/>
    </source>
</evidence>
<dbReference type="InterPro" id="IPR004843">
    <property type="entry name" value="Calcineurin-like_PHP"/>
</dbReference>
<protein>
    <recommendedName>
        <fullName evidence="3 7">Nuclease SbcCD subunit D</fullName>
    </recommendedName>
</protein>
<organism evidence="10 11">
    <name type="scientific">Porcincola intestinalis</name>
    <dbReference type="NCBI Taxonomy" id="2606632"/>
    <lineage>
        <taxon>Bacteria</taxon>
        <taxon>Bacillati</taxon>
        <taxon>Bacillota</taxon>
        <taxon>Clostridia</taxon>
        <taxon>Lachnospirales</taxon>
        <taxon>Lachnospiraceae</taxon>
        <taxon>Porcincola</taxon>
    </lineage>
</organism>
<dbReference type="InterPro" id="IPR029052">
    <property type="entry name" value="Metallo-depent_PP-like"/>
</dbReference>
<keyword evidence="6 7" id="KW-0269">Exonuclease</keyword>
<dbReference type="PANTHER" id="PTHR30337:SF0">
    <property type="entry name" value="NUCLEASE SBCCD SUBUNIT D"/>
    <property type="match status" value="1"/>
</dbReference>
<dbReference type="NCBIfam" id="TIGR00619">
    <property type="entry name" value="sbcd"/>
    <property type="match status" value="1"/>
</dbReference>
<dbReference type="InterPro" id="IPR050535">
    <property type="entry name" value="DNA_Repair-Maintenance_Comp"/>
</dbReference>
<keyword evidence="7" id="KW-0235">DNA replication</keyword>
<gene>
    <name evidence="7" type="primary">sbcD</name>
    <name evidence="10" type="ORF">FYJ35_11880</name>
</gene>
<dbReference type="PANTHER" id="PTHR30337">
    <property type="entry name" value="COMPONENT OF ATP-DEPENDENT DSDNA EXONUCLEASE"/>
    <property type="match status" value="1"/>
</dbReference>
<keyword evidence="7" id="KW-0233">DNA recombination</keyword>
<evidence type="ECO:0000313" key="10">
    <source>
        <dbReference type="EMBL" id="MSS15720.1"/>
    </source>
</evidence>
<dbReference type="GO" id="GO:0006260">
    <property type="term" value="P:DNA replication"/>
    <property type="evidence" value="ECO:0007669"/>
    <property type="project" value="UniProtKB-KW"/>
</dbReference>
<dbReference type="InterPro" id="IPR026843">
    <property type="entry name" value="SbcD_C"/>
</dbReference>
<comment type="function">
    <text evidence="7">SbcCD cleaves DNA hairpin structures. These structures can inhibit DNA replication and are intermediates in certain DNA recombination reactions. The complex acts as a 3'-&gt;5' double strand exonuclease that can open hairpins. It also has a 5' single-strand endonuclease activity.</text>
</comment>
<sequence length="401" mass="44775">MSSYPAAHERNKFMKFLHLADLHLGRSLNEISLIPDQKYLLDQILELSAQEKPDAVLIAGDVYDRAVPSEEAVALLDAFLSELAAMRLPVLLISGNHDSDERLNFGSRLLKESGIYICGKYDGTLRQVSLTDGYGPVHFWLLPYITRAQVQHFWPDEDTRTYESAVRTVLRHAEIDLTERNVLLAHQFVTPGKAGSGDPILAGSETAAQNVGTIDRISSDVFDHFDYVALGHIHRPQKVGRESIRYGGSPLRYSLSEVGQDKAYTLVEMANKGSHPAVTLIPVKPLHEMRLLKGHFEELMKPENIKYPDDYVFITLTDRTPVPDAFAAIQAHYPNACGLRYELPESSKAARSEKGISPEGDSVPTFSDQIRAFYRQILGEEPTDEEMKILESAAREAGVED</sequence>
<evidence type="ECO:0000256" key="2">
    <source>
        <dbReference type="ARBA" id="ARBA00011322"/>
    </source>
</evidence>
<dbReference type="GO" id="GO:0004519">
    <property type="term" value="F:endonuclease activity"/>
    <property type="evidence" value="ECO:0007669"/>
    <property type="project" value="UniProtKB-KW"/>
</dbReference>
<reference evidence="10 11" key="1">
    <citation type="submission" date="2019-08" db="EMBL/GenBank/DDBJ databases">
        <title>In-depth cultivation of the pig gut microbiome towards novel bacterial diversity and tailored functional studies.</title>
        <authorList>
            <person name="Wylensek D."/>
            <person name="Hitch T.C.A."/>
            <person name="Clavel T."/>
        </authorList>
    </citation>
    <scope>NUCLEOTIDE SEQUENCE [LARGE SCALE GENOMIC DNA]</scope>
    <source>
        <strain evidence="10 11">Oil+RF-744-WCA-WT-11</strain>
    </source>
</reference>
<accession>A0A6L5X633</accession>
<dbReference type="Proteomes" id="UP000481852">
    <property type="component" value="Unassembled WGS sequence"/>
</dbReference>
<evidence type="ECO:0000313" key="11">
    <source>
        <dbReference type="Proteomes" id="UP000481852"/>
    </source>
</evidence>
<evidence type="ECO:0000259" key="8">
    <source>
        <dbReference type="Pfam" id="PF00149"/>
    </source>
</evidence>
<keyword evidence="5 7" id="KW-0378">Hydrolase</keyword>
<dbReference type="SUPFAM" id="SSF56300">
    <property type="entry name" value="Metallo-dependent phosphatases"/>
    <property type="match status" value="1"/>
</dbReference>
<dbReference type="InterPro" id="IPR004593">
    <property type="entry name" value="SbcD"/>
</dbReference>
<dbReference type="EMBL" id="VULZ01000014">
    <property type="protein sequence ID" value="MSS15720.1"/>
    <property type="molecule type" value="Genomic_DNA"/>
</dbReference>
<feature type="domain" description="Nuclease SbcCD subunit D C-terminal" evidence="9">
    <location>
        <begin position="286"/>
        <end position="345"/>
    </location>
</feature>
<comment type="caution">
    <text evidence="10">The sequence shown here is derived from an EMBL/GenBank/DDBJ whole genome shotgun (WGS) entry which is preliminary data.</text>
</comment>
<keyword evidence="7" id="KW-0255">Endonuclease</keyword>
<dbReference type="InterPro" id="IPR041796">
    <property type="entry name" value="Mre11_N"/>
</dbReference>
<evidence type="ECO:0000256" key="1">
    <source>
        <dbReference type="ARBA" id="ARBA00010555"/>
    </source>
</evidence>
<evidence type="ECO:0000256" key="5">
    <source>
        <dbReference type="ARBA" id="ARBA00022801"/>
    </source>
</evidence>
<keyword evidence="4 7" id="KW-0540">Nuclease</keyword>
<comment type="subunit">
    <text evidence="2 7">Heterodimer of SbcC and SbcD.</text>
</comment>
<dbReference type="Pfam" id="PF12320">
    <property type="entry name" value="SbcD_C"/>
    <property type="match status" value="1"/>
</dbReference>
<evidence type="ECO:0000256" key="4">
    <source>
        <dbReference type="ARBA" id="ARBA00022722"/>
    </source>
</evidence>
<dbReference type="Pfam" id="PF00149">
    <property type="entry name" value="Metallophos"/>
    <property type="match status" value="1"/>
</dbReference>
<dbReference type="CDD" id="cd00840">
    <property type="entry name" value="MPP_Mre11_N"/>
    <property type="match status" value="1"/>
</dbReference>
<evidence type="ECO:0000256" key="3">
    <source>
        <dbReference type="ARBA" id="ARBA00013365"/>
    </source>
</evidence>